<protein>
    <submittedName>
        <fullName evidence="2">Uncharacterized protein</fullName>
    </submittedName>
</protein>
<evidence type="ECO:0000313" key="3">
    <source>
        <dbReference type="Proteomes" id="UP001066276"/>
    </source>
</evidence>
<feature type="region of interest" description="Disordered" evidence="1">
    <location>
        <begin position="1"/>
        <end position="48"/>
    </location>
</feature>
<evidence type="ECO:0000313" key="2">
    <source>
        <dbReference type="EMBL" id="KAJ1127151.1"/>
    </source>
</evidence>
<evidence type="ECO:0000256" key="1">
    <source>
        <dbReference type="SAM" id="MobiDB-lite"/>
    </source>
</evidence>
<accession>A0AAV7PIG5</accession>
<comment type="caution">
    <text evidence="2">The sequence shown here is derived from an EMBL/GenBank/DDBJ whole genome shotgun (WGS) entry which is preliminary data.</text>
</comment>
<keyword evidence="3" id="KW-1185">Reference proteome</keyword>
<dbReference type="Proteomes" id="UP001066276">
    <property type="component" value="Chromosome 7"/>
</dbReference>
<feature type="compositionally biased region" description="Low complexity" evidence="1">
    <location>
        <begin position="1"/>
        <end position="20"/>
    </location>
</feature>
<proteinExistence type="predicted"/>
<reference evidence="2" key="1">
    <citation type="journal article" date="2022" name="bioRxiv">
        <title>Sequencing and chromosome-scale assembly of the giantPleurodeles waltlgenome.</title>
        <authorList>
            <person name="Brown T."/>
            <person name="Elewa A."/>
            <person name="Iarovenko S."/>
            <person name="Subramanian E."/>
            <person name="Araus A.J."/>
            <person name="Petzold A."/>
            <person name="Susuki M."/>
            <person name="Suzuki K.-i.T."/>
            <person name="Hayashi T."/>
            <person name="Toyoda A."/>
            <person name="Oliveira C."/>
            <person name="Osipova E."/>
            <person name="Leigh N.D."/>
            <person name="Simon A."/>
            <person name="Yun M.H."/>
        </authorList>
    </citation>
    <scope>NUCLEOTIDE SEQUENCE</scope>
    <source>
        <strain evidence="2">20211129_DDA</strain>
        <tissue evidence="2">Liver</tissue>
    </source>
</reference>
<gene>
    <name evidence="2" type="ORF">NDU88_005554</name>
</gene>
<name>A0AAV7PIG5_PLEWA</name>
<organism evidence="2 3">
    <name type="scientific">Pleurodeles waltl</name>
    <name type="common">Iberian ribbed newt</name>
    <dbReference type="NCBI Taxonomy" id="8319"/>
    <lineage>
        <taxon>Eukaryota</taxon>
        <taxon>Metazoa</taxon>
        <taxon>Chordata</taxon>
        <taxon>Craniata</taxon>
        <taxon>Vertebrata</taxon>
        <taxon>Euteleostomi</taxon>
        <taxon>Amphibia</taxon>
        <taxon>Batrachia</taxon>
        <taxon>Caudata</taxon>
        <taxon>Salamandroidea</taxon>
        <taxon>Salamandridae</taxon>
        <taxon>Pleurodelinae</taxon>
        <taxon>Pleurodeles</taxon>
    </lineage>
</organism>
<sequence length="103" mass="10869">MPPSSRSSLGSLFGCSGGPSRAHTAHPAPLSQAHPRWERTPPRPAQAPAAILAAASVRISAPTGVPRPRHSPFLGPHLSKRPRGRSVVLEHAQNGHTPQVIHI</sequence>
<dbReference type="AlphaFoldDB" id="A0AAV7PIG5"/>
<feature type="region of interest" description="Disordered" evidence="1">
    <location>
        <begin position="62"/>
        <end position="81"/>
    </location>
</feature>
<dbReference type="EMBL" id="JANPWB010000011">
    <property type="protein sequence ID" value="KAJ1127151.1"/>
    <property type="molecule type" value="Genomic_DNA"/>
</dbReference>